<dbReference type="RefSeq" id="WP_345124241.1">
    <property type="nucleotide sequence ID" value="NZ_BAABAT010000004.1"/>
</dbReference>
<feature type="transmembrane region" description="Helical" evidence="1">
    <location>
        <begin position="85"/>
        <end position="104"/>
    </location>
</feature>
<sequence>MAAHFPINHHLRPLYRLLSALAGLYMLVFGVVGFVQTSGAEFFTRDEAEWVLGLRTNPAFSLLSLVAGVVVLGANLIGRNVAHHINQLAGVVLTVVGMFSLAVMQTEANVLAFSMVNVIVTFILAAVTGIASLYDRVGSLTAARAEEAHRHSARVA</sequence>
<keyword evidence="3" id="KW-1185">Reference proteome</keyword>
<keyword evidence="1" id="KW-0472">Membrane</keyword>
<feature type="transmembrane region" description="Helical" evidence="1">
    <location>
        <begin position="17"/>
        <end position="39"/>
    </location>
</feature>
<accession>A0ABP8D4X1</accession>
<comment type="caution">
    <text evidence="2">The sequence shown here is derived from an EMBL/GenBank/DDBJ whole genome shotgun (WGS) entry which is preliminary data.</text>
</comment>
<reference evidence="3" key="1">
    <citation type="journal article" date="2019" name="Int. J. Syst. Evol. Microbiol.">
        <title>The Global Catalogue of Microorganisms (GCM) 10K type strain sequencing project: providing services to taxonomists for standard genome sequencing and annotation.</title>
        <authorList>
            <consortium name="The Broad Institute Genomics Platform"/>
            <consortium name="The Broad Institute Genome Sequencing Center for Infectious Disease"/>
            <person name="Wu L."/>
            <person name="Ma J."/>
        </authorList>
    </citation>
    <scope>NUCLEOTIDE SEQUENCE [LARGE SCALE GENOMIC DNA]</scope>
    <source>
        <strain evidence="3">JCM 17441</strain>
    </source>
</reference>
<proteinExistence type="predicted"/>
<feature type="transmembrane region" description="Helical" evidence="1">
    <location>
        <begin position="110"/>
        <end position="134"/>
    </location>
</feature>
<name>A0ABP8D4X1_9ACTN</name>
<evidence type="ECO:0000313" key="2">
    <source>
        <dbReference type="EMBL" id="GAA4247389.1"/>
    </source>
</evidence>
<protein>
    <recommendedName>
        <fullName evidence="4">DUF4383 domain-containing protein</fullName>
    </recommendedName>
</protein>
<evidence type="ECO:0000256" key="1">
    <source>
        <dbReference type="SAM" id="Phobius"/>
    </source>
</evidence>
<evidence type="ECO:0000313" key="3">
    <source>
        <dbReference type="Proteomes" id="UP001500620"/>
    </source>
</evidence>
<keyword evidence="1" id="KW-1133">Transmembrane helix</keyword>
<dbReference type="EMBL" id="BAABAT010000004">
    <property type="protein sequence ID" value="GAA4247389.1"/>
    <property type="molecule type" value="Genomic_DNA"/>
</dbReference>
<feature type="transmembrane region" description="Helical" evidence="1">
    <location>
        <begin position="59"/>
        <end position="78"/>
    </location>
</feature>
<gene>
    <name evidence="2" type="ORF">GCM10022255_023050</name>
</gene>
<keyword evidence="1" id="KW-0812">Transmembrane</keyword>
<evidence type="ECO:0008006" key="4">
    <source>
        <dbReference type="Google" id="ProtNLM"/>
    </source>
</evidence>
<organism evidence="2 3">
    <name type="scientific">Dactylosporangium darangshiense</name>
    <dbReference type="NCBI Taxonomy" id="579108"/>
    <lineage>
        <taxon>Bacteria</taxon>
        <taxon>Bacillati</taxon>
        <taxon>Actinomycetota</taxon>
        <taxon>Actinomycetes</taxon>
        <taxon>Micromonosporales</taxon>
        <taxon>Micromonosporaceae</taxon>
        <taxon>Dactylosporangium</taxon>
    </lineage>
</organism>
<dbReference type="Proteomes" id="UP001500620">
    <property type="component" value="Unassembled WGS sequence"/>
</dbReference>
<dbReference type="Pfam" id="PF14325">
    <property type="entry name" value="DUF4383"/>
    <property type="match status" value="1"/>
</dbReference>